<dbReference type="GO" id="GO:0009360">
    <property type="term" value="C:DNA polymerase III complex"/>
    <property type="evidence" value="ECO:0007669"/>
    <property type="project" value="TreeGrafter"/>
</dbReference>
<keyword evidence="3" id="KW-0235">DNA replication</keyword>
<keyword evidence="4" id="KW-0239">DNA-directed DNA polymerase</keyword>
<dbReference type="Gene3D" id="1.10.8.60">
    <property type="match status" value="1"/>
</dbReference>
<keyword evidence="1" id="KW-0808">Transferase</keyword>
<dbReference type="GO" id="GO:0003887">
    <property type="term" value="F:DNA-directed DNA polymerase activity"/>
    <property type="evidence" value="ECO:0007669"/>
    <property type="project" value="UniProtKB-KW"/>
</dbReference>
<evidence type="ECO:0000256" key="1">
    <source>
        <dbReference type="ARBA" id="ARBA00022679"/>
    </source>
</evidence>
<dbReference type="Gene3D" id="3.40.50.300">
    <property type="entry name" value="P-loop containing nucleotide triphosphate hydrolases"/>
    <property type="match status" value="1"/>
</dbReference>
<protein>
    <submittedName>
        <fullName evidence="5">Uncharacterized protein</fullName>
    </submittedName>
</protein>
<dbReference type="AlphaFoldDB" id="A0A2M7CQV6"/>
<evidence type="ECO:0000256" key="3">
    <source>
        <dbReference type="ARBA" id="ARBA00022705"/>
    </source>
</evidence>
<name>A0A2M7CQV6_9BACT</name>
<dbReference type="Proteomes" id="UP000230595">
    <property type="component" value="Unassembled WGS sequence"/>
</dbReference>
<organism evidence="5 6">
    <name type="scientific">Candidatus Wolfebacteria bacterium CG02_land_8_20_14_3_00_37_12</name>
    <dbReference type="NCBI Taxonomy" id="1975066"/>
    <lineage>
        <taxon>Bacteria</taxon>
        <taxon>Candidatus Wolfeibacteriota</taxon>
    </lineage>
</organism>
<dbReference type="InterPro" id="IPR027417">
    <property type="entry name" value="P-loop_NTPase"/>
</dbReference>
<dbReference type="GO" id="GO:0003677">
    <property type="term" value="F:DNA binding"/>
    <property type="evidence" value="ECO:0007669"/>
    <property type="project" value="InterPro"/>
</dbReference>
<evidence type="ECO:0000313" key="6">
    <source>
        <dbReference type="Proteomes" id="UP000230595"/>
    </source>
</evidence>
<dbReference type="PANTHER" id="PTHR34388">
    <property type="entry name" value="DNA POLYMERASE III SUBUNIT DELTA"/>
    <property type="match status" value="1"/>
</dbReference>
<gene>
    <name evidence="5" type="ORF">COS33_00125</name>
</gene>
<dbReference type="InterPro" id="IPR005790">
    <property type="entry name" value="DNA_polIII_delta"/>
</dbReference>
<comment type="caution">
    <text evidence="5">The sequence shown here is derived from an EMBL/GenBank/DDBJ whole genome shotgun (WGS) entry which is preliminary data.</text>
</comment>
<evidence type="ECO:0000256" key="4">
    <source>
        <dbReference type="ARBA" id="ARBA00022932"/>
    </source>
</evidence>
<keyword evidence="2" id="KW-0548">Nucleotidyltransferase</keyword>
<dbReference type="GO" id="GO:0006261">
    <property type="term" value="P:DNA-templated DNA replication"/>
    <property type="evidence" value="ECO:0007669"/>
    <property type="project" value="TreeGrafter"/>
</dbReference>
<sequence length="272" mass="31529">MLIFLYGPDSFRKRGKIKEIVAKYEKDHQSVGFFDFKIKNTEEEFNRLFEFSASHSLFENVKLAIVEDIIENFGKENPKPFVNFLKANLENKELTILISENKAPLKVFDFLLKKPVLFQEFKNLSANQMEFFIKKETEKRGLKLTADAIGFLANNFNEDAWGLINEIEKLSLFNDKNFNASRLKEIVECDKPITSNEFFRQVSALSFSRSLEQKIVDLEILLNREEPAKIFNFLASFSSNPPDLVKKFADYDIAVKSGKMDYEEVLLDMVLA</sequence>
<proteinExistence type="predicted"/>
<evidence type="ECO:0000313" key="5">
    <source>
        <dbReference type="EMBL" id="PIV32013.1"/>
    </source>
</evidence>
<dbReference type="SUPFAM" id="SSF52540">
    <property type="entry name" value="P-loop containing nucleoside triphosphate hydrolases"/>
    <property type="match status" value="1"/>
</dbReference>
<reference evidence="6" key="1">
    <citation type="submission" date="2017-09" db="EMBL/GenBank/DDBJ databases">
        <title>Depth-based differentiation of microbial function through sediment-hosted aquifers and enrichment of novel symbionts in the deep terrestrial subsurface.</title>
        <authorList>
            <person name="Probst A.J."/>
            <person name="Ladd B."/>
            <person name="Jarett J.K."/>
            <person name="Geller-Mcgrath D.E."/>
            <person name="Sieber C.M.K."/>
            <person name="Emerson J.B."/>
            <person name="Anantharaman K."/>
            <person name="Thomas B.C."/>
            <person name="Malmstrom R."/>
            <person name="Stieglmeier M."/>
            <person name="Klingl A."/>
            <person name="Woyke T."/>
            <person name="Ryan C.M."/>
            <person name="Banfield J.F."/>
        </authorList>
    </citation>
    <scope>NUCLEOTIDE SEQUENCE [LARGE SCALE GENOMIC DNA]</scope>
</reference>
<accession>A0A2M7CQV6</accession>
<dbReference type="EMBL" id="PEUH01000003">
    <property type="protein sequence ID" value="PIV32013.1"/>
    <property type="molecule type" value="Genomic_DNA"/>
</dbReference>
<dbReference type="PANTHER" id="PTHR34388:SF1">
    <property type="entry name" value="DNA POLYMERASE III SUBUNIT DELTA"/>
    <property type="match status" value="1"/>
</dbReference>
<evidence type="ECO:0000256" key="2">
    <source>
        <dbReference type="ARBA" id="ARBA00022695"/>
    </source>
</evidence>